<comment type="caution">
    <text evidence="3">The sequence shown here is derived from an EMBL/GenBank/DDBJ whole genome shotgun (WGS) entry which is preliminary data.</text>
</comment>
<evidence type="ECO:0000256" key="1">
    <source>
        <dbReference type="SAM" id="Coils"/>
    </source>
</evidence>
<evidence type="ECO:0008006" key="5">
    <source>
        <dbReference type="Google" id="ProtNLM"/>
    </source>
</evidence>
<accession>A0A4Q9VWX0</accession>
<evidence type="ECO:0000313" key="4">
    <source>
        <dbReference type="Proteomes" id="UP000292781"/>
    </source>
</evidence>
<dbReference type="PANTHER" id="PTHR38075:SF1">
    <property type="entry name" value="DUF4139 DOMAIN-CONTAINING PROTEIN"/>
    <property type="match status" value="1"/>
</dbReference>
<evidence type="ECO:0000313" key="3">
    <source>
        <dbReference type="EMBL" id="TBW40733.1"/>
    </source>
</evidence>
<name>A0A4Q9VWX0_9HYPH</name>
<sequence length="684" mass="72942">MAPRSSPFAAHRRRLFAAVAVLALATATPLRADELPLTRVVLSTAGLAQFTRSGPVTDSATVDLTVRLDQVDDILKSLTVFDRIGSLGAVSLPGREPLDQLFRDLPFDRTALAAPAVLIDALVGSEITIKGPVEARGRVLRLVTETVRLPDGAGTQERHRLTLVTERGLVQAVLEEVTELAFVDPQTRAQIDRALAGLVENRAKDRRTVAIGLSGSGTRDVALSYVVPAPIWKTTWRLVLPPAGAKDATARLQGWAVLENLTGGDWTKVDLTLVSGNPVALHQPLYDPVFGRRQEVPVTGSAAPALPAIAARAPAAPPPMMAKGVASRAKPAPMLAAPAEMAPAPVQDLAAASSATAAVAEESSAQLLFHFPTAVTLATGHTMMVPFVDRTIAAERISFYRGGSAEQRPFIAARLKNDGDATLPPGIVTAFATGADGAVTHVGDALLAQLPRAGDQIVLFALDTKTRVRREDRGIRQTVVGTAADGLLSTTTTSRRVIAWEITAPPDEDRDVLLEEARADGWSVATGSDGVETTPEVLRRRVHVAKGQTAKAELAVERVDRQSVTLTSLPPDAVLAEVRGLDAATPAVKAFVARLAELSGAVARAEADRAKLAQERRTITEDQDRIRKNLQSAGAGSDLGRRFLDTLRQQEDRLAEITRDDKALVDAIAQRQKAIDELIRNLRF</sequence>
<dbReference type="PANTHER" id="PTHR38075">
    <property type="entry name" value="DUF4139 DOMAIN-CONTAINING PROTEIN"/>
    <property type="match status" value="1"/>
</dbReference>
<dbReference type="EMBL" id="SJFN01000003">
    <property type="protein sequence ID" value="TBW40733.1"/>
    <property type="molecule type" value="Genomic_DNA"/>
</dbReference>
<gene>
    <name evidence="3" type="ORF">EYW49_03110</name>
</gene>
<reference evidence="3 4" key="1">
    <citation type="submission" date="2019-02" db="EMBL/GenBank/DDBJ databases">
        <title>Siculibacillus lacustris gen. nov., sp. nov., a new rosette-forming bacterium isolated from a freshwater crater lake (Lake St. Ana, Romania).</title>
        <authorList>
            <person name="Felfoldi T."/>
            <person name="Marton Z."/>
            <person name="Szabo A."/>
            <person name="Mentes A."/>
            <person name="Boka K."/>
            <person name="Marialigeti K."/>
            <person name="Mathe I."/>
            <person name="Koncz M."/>
            <person name="Schumann P."/>
            <person name="Toth E."/>
        </authorList>
    </citation>
    <scope>NUCLEOTIDE SEQUENCE [LARGE SCALE GENOMIC DNA]</scope>
    <source>
        <strain evidence="3 4">SA-279</strain>
    </source>
</reference>
<dbReference type="Proteomes" id="UP000292781">
    <property type="component" value="Unassembled WGS sequence"/>
</dbReference>
<dbReference type="AlphaFoldDB" id="A0A4Q9VWX0"/>
<keyword evidence="1" id="KW-0175">Coiled coil</keyword>
<organism evidence="3 4">
    <name type="scientific">Siculibacillus lacustris</name>
    <dbReference type="NCBI Taxonomy" id="1549641"/>
    <lineage>
        <taxon>Bacteria</taxon>
        <taxon>Pseudomonadati</taxon>
        <taxon>Pseudomonadota</taxon>
        <taxon>Alphaproteobacteria</taxon>
        <taxon>Hyphomicrobiales</taxon>
        <taxon>Ancalomicrobiaceae</taxon>
        <taxon>Siculibacillus</taxon>
    </lineage>
</organism>
<feature type="signal peptide" evidence="2">
    <location>
        <begin position="1"/>
        <end position="32"/>
    </location>
</feature>
<dbReference type="OrthoDB" id="580912at2"/>
<keyword evidence="4" id="KW-1185">Reference proteome</keyword>
<protein>
    <recommendedName>
        <fullName evidence="5">DUF4139 domain-containing protein</fullName>
    </recommendedName>
</protein>
<evidence type="ECO:0000256" key="2">
    <source>
        <dbReference type="SAM" id="SignalP"/>
    </source>
</evidence>
<keyword evidence="2" id="KW-0732">Signal</keyword>
<feature type="chain" id="PRO_5020377286" description="DUF4139 domain-containing protein" evidence="2">
    <location>
        <begin position="33"/>
        <end position="684"/>
    </location>
</feature>
<proteinExistence type="predicted"/>
<feature type="coiled-coil region" evidence="1">
    <location>
        <begin position="595"/>
        <end position="622"/>
    </location>
</feature>
<dbReference type="RefSeq" id="WP_131305992.1">
    <property type="nucleotide sequence ID" value="NZ_SJFN01000003.1"/>
</dbReference>